<evidence type="ECO:0000313" key="1">
    <source>
        <dbReference type="EMBL" id="SMD32372.1"/>
    </source>
</evidence>
<dbReference type="EMBL" id="FWYF01000001">
    <property type="protein sequence ID" value="SMD32372.1"/>
    <property type="molecule type" value="Genomic_DNA"/>
</dbReference>
<proteinExistence type="predicted"/>
<evidence type="ECO:0000313" key="2">
    <source>
        <dbReference type="Proteomes" id="UP000192472"/>
    </source>
</evidence>
<reference evidence="1 2" key="1">
    <citation type="submission" date="2017-04" db="EMBL/GenBank/DDBJ databases">
        <authorList>
            <person name="Afonso C.L."/>
            <person name="Miller P.J."/>
            <person name="Scott M.A."/>
            <person name="Spackman E."/>
            <person name="Goraichik I."/>
            <person name="Dimitrov K.M."/>
            <person name="Suarez D.L."/>
            <person name="Swayne D.E."/>
        </authorList>
    </citation>
    <scope>NUCLEOTIDE SEQUENCE [LARGE SCALE GENOMIC DNA]</scope>
    <source>
        <strain evidence="1 2">DSM 26133</strain>
    </source>
</reference>
<organism evidence="1 2">
    <name type="scientific">Reichenbachiella faecimaris</name>
    <dbReference type="NCBI Taxonomy" id="692418"/>
    <lineage>
        <taxon>Bacteria</taxon>
        <taxon>Pseudomonadati</taxon>
        <taxon>Bacteroidota</taxon>
        <taxon>Cytophagia</taxon>
        <taxon>Cytophagales</taxon>
        <taxon>Reichenbachiellaceae</taxon>
        <taxon>Reichenbachiella</taxon>
    </lineage>
</organism>
<accession>A0A1W2G7H3</accession>
<sequence length="42" mass="4959">MAGRRPIFATLVQDTILFIRDTTFKMILEPKPKKPKKDKKEK</sequence>
<dbReference type="AlphaFoldDB" id="A0A1W2G7H3"/>
<gene>
    <name evidence="1" type="ORF">SAMN04488029_0717</name>
</gene>
<dbReference type="STRING" id="692418.SAMN04488029_0717"/>
<name>A0A1W2G7H3_REIFA</name>
<dbReference type="Proteomes" id="UP000192472">
    <property type="component" value="Unassembled WGS sequence"/>
</dbReference>
<keyword evidence="2" id="KW-1185">Reference proteome</keyword>
<protein>
    <submittedName>
        <fullName evidence="1">Uncharacterized protein</fullName>
    </submittedName>
</protein>
<dbReference type="RefSeq" id="WP_262501968.1">
    <property type="nucleotide sequence ID" value="NZ_FWYF01000001.1"/>
</dbReference>